<proteinExistence type="predicted"/>
<evidence type="ECO:0000313" key="6">
    <source>
        <dbReference type="Proteomes" id="UP000751190"/>
    </source>
</evidence>
<dbReference type="PANTHER" id="PTHR22812">
    <property type="entry name" value="CHROMOBOX PROTEIN"/>
    <property type="match status" value="1"/>
</dbReference>
<sequence>MPVPMVTDLAIITEVAGMGGSTAVSKGGLWPTIAQRLGLKSARAGEVQRRYAEILDSMPRDSSDELLTDVDGESDAGADALGDASPERAARDEGIVERILAERMHKGRRMYRVKWEGADETTWEPAELVAHCRAELRAWQREQSANAAQPPRERPGASAAPARGRSGATEPFTALTANHARTRAAATAEPRARAARKRSASDGAGGGDDAAIVRCGLLDMDEVAHVVGPTSVALQWLVAWRSGCVSVVSNEQLKSAAPHALFKWYESTLVLDDVA</sequence>
<keyword evidence="2" id="KW-0539">Nucleus</keyword>
<feature type="region of interest" description="Disordered" evidence="3">
    <location>
        <begin position="142"/>
        <end position="206"/>
    </location>
</feature>
<feature type="compositionally biased region" description="Low complexity" evidence="3">
    <location>
        <begin position="156"/>
        <end position="189"/>
    </location>
</feature>
<reference evidence="5" key="1">
    <citation type="submission" date="2021-05" db="EMBL/GenBank/DDBJ databases">
        <title>The genome of the haptophyte Pavlova lutheri (Diacronema luteri, Pavlovales) - a model for lipid biosynthesis in eukaryotic algae.</title>
        <authorList>
            <person name="Hulatt C.J."/>
            <person name="Posewitz M.C."/>
        </authorList>
    </citation>
    <scope>NUCLEOTIDE SEQUENCE</scope>
    <source>
        <strain evidence="5">NIVA-4/92</strain>
    </source>
</reference>
<dbReference type="SMART" id="SM00298">
    <property type="entry name" value="CHROMO"/>
    <property type="match status" value="1"/>
</dbReference>
<feature type="compositionally biased region" description="Acidic residues" evidence="3">
    <location>
        <begin position="64"/>
        <end position="76"/>
    </location>
</feature>
<comment type="caution">
    <text evidence="5">The sequence shown here is derived from an EMBL/GenBank/DDBJ whole genome shotgun (WGS) entry which is preliminary data.</text>
</comment>
<accession>A0A8J5X3L9</accession>
<dbReference type="InterPro" id="IPR023780">
    <property type="entry name" value="Chromo_domain"/>
</dbReference>
<dbReference type="InterPro" id="IPR051219">
    <property type="entry name" value="Heterochromatin_chromo-domain"/>
</dbReference>
<dbReference type="GO" id="GO:0005634">
    <property type="term" value="C:nucleus"/>
    <property type="evidence" value="ECO:0007669"/>
    <property type="project" value="UniProtKB-SubCell"/>
</dbReference>
<dbReference type="PROSITE" id="PS50013">
    <property type="entry name" value="CHROMO_2"/>
    <property type="match status" value="1"/>
</dbReference>
<feature type="region of interest" description="Disordered" evidence="3">
    <location>
        <begin position="62"/>
        <end position="93"/>
    </location>
</feature>
<evidence type="ECO:0000256" key="3">
    <source>
        <dbReference type="SAM" id="MobiDB-lite"/>
    </source>
</evidence>
<evidence type="ECO:0000256" key="1">
    <source>
        <dbReference type="ARBA" id="ARBA00004123"/>
    </source>
</evidence>
<gene>
    <name evidence="5" type="ORF">KFE25_004137</name>
</gene>
<dbReference type="OrthoDB" id="433924at2759"/>
<dbReference type="Gene3D" id="2.40.50.40">
    <property type="match status" value="1"/>
</dbReference>
<dbReference type="AlphaFoldDB" id="A0A8J5X3L9"/>
<dbReference type="Pfam" id="PF00385">
    <property type="entry name" value="Chromo"/>
    <property type="match status" value="1"/>
</dbReference>
<evidence type="ECO:0000259" key="4">
    <source>
        <dbReference type="PROSITE" id="PS50013"/>
    </source>
</evidence>
<protein>
    <recommendedName>
        <fullName evidence="4">Chromo domain-containing protein</fullName>
    </recommendedName>
</protein>
<evidence type="ECO:0000256" key="2">
    <source>
        <dbReference type="ARBA" id="ARBA00023242"/>
    </source>
</evidence>
<dbReference type="SUPFAM" id="SSF54160">
    <property type="entry name" value="Chromo domain-like"/>
    <property type="match status" value="1"/>
</dbReference>
<dbReference type="InterPro" id="IPR036431">
    <property type="entry name" value="ARID_dom_sf"/>
</dbReference>
<evidence type="ECO:0000313" key="5">
    <source>
        <dbReference type="EMBL" id="KAG8457501.1"/>
    </source>
</evidence>
<name>A0A8J5X3L9_DIALT</name>
<dbReference type="InterPro" id="IPR016197">
    <property type="entry name" value="Chromo-like_dom_sf"/>
</dbReference>
<dbReference type="EMBL" id="JAGTXO010000068">
    <property type="protein sequence ID" value="KAG8457501.1"/>
    <property type="molecule type" value="Genomic_DNA"/>
</dbReference>
<dbReference type="GO" id="GO:0003677">
    <property type="term" value="F:DNA binding"/>
    <property type="evidence" value="ECO:0007669"/>
    <property type="project" value="InterPro"/>
</dbReference>
<keyword evidence="6" id="KW-1185">Reference proteome</keyword>
<comment type="subcellular location">
    <subcellularLocation>
        <location evidence="1">Nucleus</location>
    </subcellularLocation>
</comment>
<organism evidence="5 6">
    <name type="scientific">Diacronema lutheri</name>
    <name type="common">Unicellular marine alga</name>
    <name type="synonym">Monochrysis lutheri</name>
    <dbReference type="NCBI Taxonomy" id="2081491"/>
    <lineage>
        <taxon>Eukaryota</taxon>
        <taxon>Haptista</taxon>
        <taxon>Haptophyta</taxon>
        <taxon>Pavlovophyceae</taxon>
        <taxon>Pavlovales</taxon>
        <taxon>Pavlovaceae</taxon>
        <taxon>Diacronema</taxon>
    </lineage>
</organism>
<dbReference type="CDD" id="cd00024">
    <property type="entry name" value="CD_CSD"/>
    <property type="match status" value="1"/>
</dbReference>
<dbReference type="InterPro" id="IPR000953">
    <property type="entry name" value="Chromo/chromo_shadow_dom"/>
</dbReference>
<feature type="domain" description="Chromo" evidence="4">
    <location>
        <begin position="94"/>
        <end position="151"/>
    </location>
</feature>
<dbReference type="Proteomes" id="UP000751190">
    <property type="component" value="Unassembled WGS sequence"/>
</dbReference>
<dbReference type="SUPFAM" id="SSF46774">
    <property type="entry name" value="ARID-like"/>
    <property type="match status" value="1"/>
</dbReference>